<dbReference type="RefSeq" id="WP_220611445.1">
    <property type="nucleotide sequence ID" value="NZ_CP080598.1"/>
</dbReference>
<protein>
    <submittedName>
        <fullName evidence="1">Uncharacterized protein</fullName>
    </submittedName>
</protein>
<name>A0ABX8X4V0_9CYAN</name>
<keyword evidence="2" id="KW-1185">Reference proteome</keyword>
<proteinExistence type="predicted"/>
<gene>
    <name evidence="1" type="ORF">K2F26_10710</name>
</gene>
<evidence type="ECO:0000313" key="1">
    <source>
        <dbReference type="EMBL" id="QYX33724.1"/>
    </source>
</evidence>
<sequence>MKQIIRSNAVETLSPRRNLGIQRSDLHFRQASGESLVLSPTVNLSVLPQSSDVLIKNKSNKSTSWENKALSAFVDVVWEKKLDFLPRVVVWECIGKIAQVSNIPGKQITTQITTLITKTLGKMKARSEQATPSSLVLKVSLWKLLPNLQTTNQLAVKIAKTKTLLHSIWMQRTQQSSFRNSFFALNYGNC</sequence>
<evidence type="ECO:0000313" key="2">
    <source>
        <dbReference type="Proteomes" id="UP000826540"/>
    </source>
</evidence>
<accession>A0ABX8X4V0</accession>
<dbReference type="Proteomes" id="UP000826540">
    <property type="component" value="Chromosome"/>
</dbReference>
<organism evidence="1 2">
    <name type="scientific">Sphaerospermopsis torques-reginae ITEP-024</name>
    <dbReference type="NCBI Taxonomy" id="984208"/>
    <lineage>
        <taxon>Bacteria</taxon>
        <taxon>Bacillati</taxon>
        <taxon>Cyanobacteriota</taxon>
        <taxon>Cyanophyceae</taxon>
        <taxon>Nostocales</taxon>
        <taxon>Aphanizomenonaceae</taxon>
        <taxon>Sphaerospermopsis</taxon>
        <taxon>Sphaerospermopsis torques-reginae</taxon>
    </lineage>
</organism>
<dbReference type="EMBL" id="CP080598">
    <property type="protein sequence ID" value="QYX33724.1"/>
    <property type="molecule type" value="Genomic_DNA"/>
</dbReference>
<reference evidence="1 2" key="1">
    <citation type="journal article" date="2022" name="J. Am. Chem. Soc.">
        <title>Biosynthesis of Guanitoxin Enables Global Environmental Detection in Freshwater Cyanobacteria.</title>
        <authorList>
            <person name="Lima S.T."/>
            <person name="Fallon T.R."/>
            <person name="Cordoza J.L."/>
            <person name="Chekan J.R."/>
            <person name="Delbaje E."/>
            <person name="Hopiavuori A.R."/>
            <person name="Alvarenga D.O."/>
            <person name="Wood S.M."/>
            <person name="Luhavaya H."/>
            <person name="Baumgartner J.T."/>
            <person name="Dorr F.A."/>
            <person name="Etchegaray A."/>
            <person name="Pinto E."/>
            <person name="McKinnie S.M.K."/>
            <person name="Fiore M.F."/>
            <person name="Moore B.S."/>
        </authorList>
    </citation>
    <scope>NUCLEOTIDE SEQUENCE [LARGE SCALE GENOMIC DNA]</scope>
    <source>
        <strain evidence="1 2">ITEP-024</strain>
    </source>
</reference>